<evidence type="ECO:0000256" key="9">
    <source>
        <dbReference type="ARBA" id="ARBA00022833"/>
    </source>
</evidence>
<keyword evidence="8" id="KW-0378">Hydrolase</keyword>
<evidence type="ECO:0000256" key="14">
    <source>
        <dbReference type="PROSITE-ProRule" id="PRU01379"/>
    </source>
</evidence>
<dbReference type="SMART" id="SM00631">
    <property type="entry name" value="Zn_pept"/>
    <property type="match status" value="1"/>
</dbReference>
<evidence type="ECO:0000256" key="5">
    <source>
        <dbReference type="ARBA" id="ARBA00022670"/>
    </source>
</evidence>
<gene>
    <name evidence="18" type="ORF">K457DRAFT_898437</name>
</gene>
<keyword evidence="4 18" id="KW-0121">Carboxypeptidase</keyword>
<dbReference type="PROSITE" id="PS52035">
    <property type="entry name" value="PEPTIDASE_M14"/>
    <property type="match status" value="1"/>
</dbReference>
<keyword evidence="10" id="KW-0843">Virulence</keyword>
<dbReference type="PANTHER" id="PTHR11705">
    <property type="entry name" value="PROTEASE FAMILY M14 CARBOXYPEPTIDASE A,B"/>
    <property type="match status" value="1"/>
</dbReference>
<keyword evidence="5" id="KW-0645">Protease</keyword>
<dbReference type="FunFam" id="3.40.630.10:FF:000084">
    <property type="entry name" value="Carboxypeptidase B2"/>
    <property type="match status" value="1"/>
</dbReference>
<dbReference type="PANTHER" id="PTHR11705:SF143">
    <property type="entry name" value="SLL0236 PROTEIN"/>
    <property type="match status" value="1"/>
</dbReference>
<evidence type="ECO:0000313" key="18">
    <source>
        <dbReference type="EMBL" id="OAQ35275.1"/>
    </source>
</evidence>
<dbReference type="SUPFAM" id="SSF54897">
    <property type="entry name" value="Protease propeptides/inhibitors"/>
    <property type="match status" value="1"/>
</dbReference>
<dbReference type="EMBL" id="KV442015">
    <property type="protein sequence ID" value="OAQ35275.1"/>
    <property type="molecule type" value="Genomic_DNA"/>
</dbReference>
<comment type="similarity">
    <text evidence="3 14">Belongs to the peptidase M14 family.</text>
</comment>
<evidence type="ECO:0000256" key="11">
    <source>
        <dbReference type="ARBA" id="ARBA00023049"/>
    </source>
</evidence>
<keyword evidence="7 16" id="KW-0732">Signal</keyword>
<accession>A0A197KCP9</accession>
<dbReference type="InterPro" id="IPR000834">
    <property type="entry name" value="Peptidase_M14"/>
</dbReference>
<dbReference type="PRINTS" id="PR00765">
    <property type="entry name" value="CRBOXYPTASEA"/>
</dbReference>
<feature type="active site" description="Proton donor/acceptor" evidence="14">
    <location>
        <position position="399"/>
    </location>
</feature>
<dbReference type="GO" id="GO:0008270">
    <property type="term" value="F:zinc ion binding"/>
    <property type="evidence" value="ECO:0007669"/>
    <property type="project" value="InterPro"/>
</dbReference>
<feature type="signal peptide" evidence="16">
    <location>
        <begin position="1"/>
        <end position="29"/>
    </location>
</feature>
<feature type="coiled-coil region" evidence="15">
    <location>
        <begin position="95"/>
        <end position="129"/>
    </location>
</feature>
<sequence length="435" mass="47853">MRLSLTQISLTAVVALSVLFSSSTITVSAAPAIRPVKYDGHRVIRINIQNQAQLDALTAHEESLQLDYFTHYKVVGGNVDVRIAPEHFAEFQTLNLDYNVQIDNLQATIDQETQENDVYQAKFEKARKSNARNPGQVFIAADWFAGYHTYAEHQTWLSTQISTYPTIASSFSAGKSYQGRSQAGIKIGSGPNHVVFHGTQHAREWITTMVTEWLADQLLKGTDTRVAGYLKKYTFHIIPIMNPDGFVITQTSNRMHRKNAQVNGGCTGTDTNRNWSKGWGSPGASTNPCADDYRGPSAFSAPEALNIANYLKSLPNVALYIDIHSYSQLIMTPWGYSATPPPNYDSFLRPLVEGAADALAAVNGVQFTTGDIYNTIYPASGNSADYAYSINVKAPLAVELRDTGRYGFQLPAAQIVPSGKEFWAAFAYILDNLGV</sequence>
<organism evidence="18 19">
    <name type="scientific">Linnemannia elongata AG-77</name>
    <dbReference type="NCBI Taxonomy" id="1314771"/>
    <lineage>
        <taxon>Eukaryota</taxon>
        <taxon>Fungi</taxon>
        <taxon>Fungi incertae sedis</taxon>
        <taxon>Mucoromycota</taxon>
        <taxon>Mortierellomycotina</taxon>
        <taxon>Mortierellomycetes</taxon>
        <taxon>Mortierellales</taxon>
        <taxon>Mortierellaceae</taxon>
        <taxon>Linnemannia</taxon>
    </lineage>
</organism>
<dbReference type="SUPFAM" id="SSF53187">
    <property type="entry name" value="Zn-dependent exopeptidases"/>
    <property type="match status" value="1"/>
</dbReference>
<dbReference type="GO" id="GO:0005615">
    <property type="term" value="C:extracellular space"/>
    <property type="evidence" value="ECO:0007669"/>
    <property type="project" value="TreeGrafter"/>
</dbReference>
<evidence type="ECO:0000256" key="8">
    <source>
        <dbReference type="ARBA" id="ARBA00022801"/>
    </source>
</evidence>
<evidence type="ECO:0000256" key="6">
    <source>
        <dbReference type="ARBA" id="ARBA00022723"/>
    </source>
</evidence>
<evidence type="ECO:0000256" key="15">
    <source>
        <dbReference type="SAM" id="Coils"/>
    </source>
</evidence>
<dbReference type="Gene3D" id="3.40.630.10">
    <property type="entry name" value="Zn peptidases"/>
    <property type="match status" value="1"/>
</dbReference>
<reference evidence="18 19" key="1">
    <citation type="submission" date="2016-05" db="EMBL/GenBank/DDBJ databases">
        <title>Genome sequencing reveals origins of a unique bacterial endosymbiosis in the earliest lineages of terrestrial Fungi.</title>
        <authorList>
            <consortium name="DOE Joint Genome Institute"/>
            <person name="Uehling J."/>
            <person name="Gryganskyi A."/>
            <person name="Hameed K."/>
            <person name="Tschaplinski T."/>
            <person name="Misztal P."/>
            <person name="Wu S."/>
            <person name="Desiro A."/>
            <person name="Vande Pol N."/>
            <person name="Du Z.-Y."/>
            <person name="Zienkiewicz A."/>
            <person name="Zienkiewicz K."/>
            <person name="Morin E."/>
            <person name="Tisserant E."/>
            <person name="Splivallo R."/>
            <person name="Hainaut M."/>
            <person name="Henrissat B."/>
            <person name="Ohm R."/>
            <person name="Kuo A."/>
            <person name="Yan J."/>
            <person name="Lipzen A."/>
            <person name="Nolan M."/>
            <person name="Labutti K."/>
            <person name="Barry K."/>
            <person name="Goldstein A."/>
            <person name="Labbe J."/>
            <person name="Schadt C."/>
            <person name="Tuskan G."/>
            <person name="Grigoriev I."/>
            <person name="Martin F."/>
            <person name="Vilgalys R."/>
            <person name="Bonito G."/>
        </authorList>
    </citation>
    <scope>NUCLEOTIDE SEQUENCE [LARGE SCALE GENOMIC DNA]</scope>
    <source>
        <strain evidence="18 19">AG-77</strain>
    </source>
</reference>
<dbReference type="Pfam" id="PF00246">
    <property type="entry name" value="Peptidase_M14"/>
    <property type="match status" value="1"/>
</dbReference>
<dbReference type="Gene3D" id="3.30.70.340">
    <property type="entry name" value="Metallocarboxypeptidase-like"/>
    <property type="match status" value="1"/>
</dbReference>
<dbReference type="Pfam" id="PF02244">
    <property type="entry name" value="Propep_M14"/>
    <property type="match status" value="1"/>
</dbReference>
<evidence type="ECO:0000256" key="3">
    <source>
        <dbReference type="ARBA" id="ARBA00005988"/>
    </source>
</evidence>
<dbReference type="Proteomes" id="UP000078512">
    <property type="component" value="Unassembled WGS sequence"/>
</dbReference>
<dbReference type="GO" id="GO:0004181">
    <property type="term" value="F:metallocarboxypeptidase activity"/>
    <property type="evidence" value="ECO:0007669"/>
    <property type="project" value="InterPro"/>
</dbReference>
<keyword evidence="15" id="KW-0175">Coiled coil</keyword>
<dbReference type="AlphaFoldDB" id="A0A197KCP9"/>
<keyword evidence="11" id="KW-0482">Metalloprotease</keyword>
<proteinExistence type="inferred from homology"/>
<evidence type="ECO:0000256" key="1">
    <source>
        <dbReference type="ARBA" id="ARBA00001947"/>
    </source>
</evidence>
<dbReference type="CDD" id="cd03860">
    <property type="entry name" value="M14_CP_A-B_like"/>
    <property type="match status" value="1"/>
</dbReference>
<evidence type="ECO:0000259" key="17">
    <source>
        <dbReference type="PROSITE" id="PS52035"/>
    </source>
</evidence>
<evidence type="ECO:0000256" key="2">
    <source>
        <dbReference type="ARBA" id="ARBA00003091"/>
    </source>
</evidence>
<feature type="domain" description="Peptidase M14" evidence="17">
    <location>
        <begin position="146"/>
        <end position="433"/>
    </location>
</feature>
<evidence type="ECO:0000256" key="13">
    <source>
        <dbReference type="ARBA" id="ARBA00023157"/>
    </source>
</evidence>
<protein>
    <submittedName>
        <fullName evidence="18">Carboxypeptidase A2-like protein</fullName>
    </submittedName>
</protein>
<dbReference type="STRING" id="1314771.A0A197KCP9"/>
<keyword evidence="19" id="KW-1185">Reference proteome</keyword>
<feature type="chain" id="PRO_5008276776" evidence="16">
    <location>
        <begin position="30"/>
        <end position="435"/>
    </location>
</feature>
<dbReference type="OrthoDB" id="3626597at2759"/>
<evidence type="ECO:0000256" key="7">
    <source>
        <dbReference type="ARBA" id="ARBA00022729"/>
    </source>
</evidence>
<dbReference type="InterPro" id="IPR003146">
    <property type="entry name" value="M14A_act_pep"/>
</dbReference>
<dbReference type="GO" id="GO:0006508">
    <property type="term" value="P:proteolysis"/>
    <property type="evidence" value="ECO:0007669"/>
    <property type="project" value="UniProtKB-KW"/>
</dbReference>
<comment type="function">
    <text evidence="2">Extracellular metalloprotease that contributes to pathogenicity.</text>
</comment>
<keyword evidence="9" id="KW-0862">Zinc</keyword>
<evidence type="ECO:0000256" key="16">
    <source>
        <dbReference type="SAM" id="SignalP"/>
    </source>
</evidence>
<dbReference type="InterPro" id="IPR036990">
    <property type="entry name" value="M14A-like_propep"/>
</dbReference>
<comment type="cofactor">
    <cofactor evidence="1">
        <name>Zn(2+)</name>
        <dbReference type="ChEBI" id="CHEBI:29105"/>
    </cofactor>
</comment>
<name>A0A197KCP9_9FUNG</name>
<keyword evidence="6" id="KW-0479">Metal-binding</keyword>
<evidence type="ECO:0000256" key="10">
    <source>
        <dbReference type="ARBA" id="ARBA00023026"/>
    </source>
</evidence>
<keyword evidence="13" id="KW-1015">Disulfide bond</keyword>
<evidence type="ECO:0000256" key="4">
    <source>
        <dbReference type="ARBA" id="ARBA00022645"/>
    </source>
</evidence>
<evidence type="ECO:0000256" key="12">
    <source>
        <dbReference type="ARBA" id="ARBA00023145"/>
    </source>
</evidence>
<evidence type="ECO:0000313" key="19">
    <source>
        <dbReference type="Proteomes" id="UP000078512"/>
    </source>
</evidence>
<keyword evidence="12" id="KW-0865">Zymogen</keyword>